<dbReference type="SUPFAM" id="SSF52151">
    <property type="entry name" value="FabD/lysophospholipase-like"/>
    <property type="match status" value="1"/>
</dbReference>
<keyword evidence="3 4" id="KW-0443">Lipid metabolism</keyword>
<reference evidence="6 7" key="1">
    <citation type="submission" date="2018-12" db="EMBL/GenBank/DDBJ databases">
        <authorList>
            <person name="Yang Y."/>
        </authorList>
    </citation>
    <scope>NUCLEOTIDE SEQUENCE [LARGE SCALE GENOMIC DNA]</scope>
    <source>
        <strain evidence="6 7">L-25-5w-1</strain>
    </source>
</reference>
<sequence length="339" mass="35937">MALGGNLGGNNGHGPVHPRNRPRIGIALGGGVARGWAHIGVLRALKRYGIEADIVCGASVGALVGGIHLAGKLDALEQWVRSLNRLKIVGYLDLRLRQGGGLIGGDKLVAEMRRHIGDLRIEELPVPYAAITTDLVTGHEVWVQDGDLVDAMRASISLPGVFPPVAIDGRWMIDGALVNPVPVSACRALGAQMVIAVNLAGDILGKARKPGATVPTAAGFDLLKLIDEEMPESRASSMVGALTRRIFRRDYEGPSLFGVMVSSLGIVTDRITRSRLAGEPPDVHIAPRLGHIGLTEFDRADDCIREGEAAVERALPDLHDALAVFATGPRENTHGPQGR</sequence>
<dbReference type="AlphaFoldDB" id="A0A431VIK0"/>
<dbReference type="InterPro" id="IPR002641">
    <property type="entry name" value="PNPLA_dom"/>
</dbReference>
<dbReference type="PROSITE" id="PS51635">
    <property type="entry name" value="PNPLA"/>
    <property type="match status" value="1"/>
</dbReference>
<gene>
    <name evidence="6" type="ORF">EJ903_08250</name>
</gene>
<evidence type="ECO:0000256" key="3">
    <source>
        <dbReference type="ARBA" id="ARBA00023098"/>
    </source>
</evidence>
<dbReference type="InterPro" id="IPR050301">
    <property type="entry name" value="NTE"/>
</dbReference>
<accession>A0A431VIK0</accession>
<evidence type="ECO:0000256" key="2">
    <source>
        <dbReference type="ARBA" id="ARBA00022963"/>
    </source>
</evidence>
<dbReference type="PANTHER" id="PTHR14226">
    <property type="entry name" value="NEUROPATHY TARGET ESTERASE/SWISS CHEESE D.MELANOGASTER"/>
    <property type="match status" value="1"/>
</dbReference>
<feature type="active site" description="Nucleophile" evidence="4">
    <location>
        <position position="59"/>
    </location>
</feature>
<dbReference type="Gene3D" id="3.40.1090.10">
    <property type="entry name" value="Cytosolic phospholipase A2 catalytic domain"/>
    <property type="match status" value="2"/>
</dbReference>
<dbReference type="Pfam" id="PF01734">
    <property type="entry name" value="Patatin"/>
    <property type="match status" value="1"/>
</dbReference>
<comment type="caution">
    <text evidence="6">The sequence shown here is derived from an EMBL/GenBank/DDBJ whole genome shotgun (WGS) entry which is preliminary data.</text>
</comment>
<evidence type="ECO:0000256" key="1">
    <source>
        <dbReference type="ARBA" id="ARBA00022801"/>
    </source>
</evidence>
<feature type="short sequence motif" description="GXSXG" evidence="4">
    <location>
        <begin position="57"/>
        <end position="61"/>
    </location>
</feature>
<organism evidence="6 7">
    <name type="scientific">Azospirillum griseum</name>
    <dbReference type="NCBI Taxonomy" id="2496639"/>
    <lineage>
        <taxon>Bacteria</taxon>
        <taxon>Pseudomonadati</taxon>
        <taxon>Pseudomonadota</taxon>
        <taxon>Alphaproteobacteria</taxon>
        <taxon>Rhodospirillales</taxon>
        <taxon>Azospirillaceae</taxon>
        <taxon>Azospirillum</taxon>
    </lineage>
</organism>
<comment type="caution">
    <text evidence="4">Lacks conserved residue(s) required for the propagation of feature annotation.</text>
</comment>
<keyword evidence="1 4" id="KW-0378">Hydrolase</keyword>
<feature type="short sequence motif" description="DGA/G" evidence="4">
    <location>
        <begin position="174"/>
        <end position="176"/>
    </location>
</feature>
<feature type="domain" description="PNPLA" evidence="5">
    <location>
        <begin position="26"/>
        <end position="187"/>
    </location>
</feature>
<evidence type="ECO:0000259" key="5">
    <source>
        <dbReference type="PROSITE" id="PS51635"/>
    </source>
</evidence>
<evidence type="ECO:0000313" key="7">
    <source>
        <dbReference type="Proteomes" id="UP000277007"/>
    </source>
</evidence>
<evidence type="ECO:0000313" key="6">
    <source>
        <dbReference type="EMBL" id="RTR21395.1"/>
    </source>
</evidence>
<keyword evidence="7" id="KW-1185">Reference proteome</keyword>
<keyword evidence="2 4" id="KW-0442">Lipid degradation</keyword>
<name>A0A431VIK0_9PROT</name>
<evidence type="ECO:0000256" key="4">
    <source>
        <dbReference type="PROSITE-ProRule" id="PRU01161"/>
    </source>
</evidence>
<dbReference type="Proteomes" id="UP000277007">
    <property type="component" value="Unassembled WGS sequence"/>
</dbReference>
<dbReference type="PANTHER" id="PTHR14226:SF76">
    <property type="entry name" value="NTE FAMILY PROTEIN RSSA"/>
    <property type="match status" value="1"/>
</dbReference>
<dbReference type="GO" id="GO:0016042">
    <property type="term" value="P:lipid catabolic process"/>
    <property type="evidence" value="ECO:0007669"/>
    <property type="project" value="UniProtKB-UniRule"/>
</dbReference>
<dbReference type="InterPro" id="IPR016035">
    <property type="entry name" value="Acyl_Trfase/lysoPLipase"/>
</dbReference>
<proteinExistence type="predicted"/>
<dbReference type="OrthoDB" id="5290098at2"/>
<dbReference type="RefSeq" id="WP_126614017.1">
    <property type="nucleotide sequence ID" value="NZ_JBHUCY010000001.1"/>
</dbReference>
<protein>
    <submittedName>
        <fullName evidence="6">Lysophospholipase</fullName>
    </submittedName>
</protein>
<dbReference type="GO" id="GO:0016787">
    <property type="term" value="F:hydrolase activity"/>
    <property type="evidence" value="ECO:0007669"/>
    <property type="project" value="UniProtKB-UniRule"/>
</dbReference>
<feature type="active site" description="Proton acceptor" evidence="4">
    <location>
        <position position="174"/>
    </location>
</feature>
<dbReference type="EMBL" id="RXMA01000006">
    <property type="protein sequence ID" value="RTR21395.1"/>
    <property type="molecule type" value="Genomic_DNA"/>
</dbReference>